<gene>
    <name evidence="1" type="ORF">SAMN05216565_12212</name>
</gene>
<protein>
    <submittedName>
        <fullName evidence="1">Uncharacterized protein</fullName>
    </submittedName>
</protein>
<accession>A0A1H0X0X7</accession>
<evidence type="ECO:0000313" key="2">
    <source>
        <dbReference type="Proteomes" id="UP000199159"/>
    </source>
</evidence>
<dbReference type="RefSeq" id="WP_090859732.1">
    <property type="nucleotide sequence ID" value="NZ_FNJU01000022.1"/>
</dbReference>
<keyword evidence="2" id="KW-1185">Reference proteome</keyword>
<dbReference type="Proteomes" id="UP000199159">
    <property type="component" value="Unassembled WGS sequence"/>
</dbReference>
<dbReference type="AlphaFoldDB" id="A0A1H0X0X7"/>
<name>A0A1H0X0X7_9BACI</name>
<sequence>MNGATAVFFMEIQEIQKLNEGLVSKAYYIEDVLDNLVQVSVPISWIDGEFYEETDFLGIAGVNLKKWVS</sequence>
<dbReference type="EMBL" id="FNJU01000022">
    <property type="protein sequence ID" value="SDP96608.1"/>
    <property type="molecule type" value="Genomic_DNA"/>
</dbReference>
<proteinExistence type="predicted"/>
<reference evidence="2" key="1">
    <citation type="submission" date="2016-10" db="EMBL/GenBank/DDBJ databases">
        <authorList>
            <person name="Varghese N."/>
            <person name="Submissions S."/>
        </authorList>
    </citation>
    <scope>NUCLEOTIDE SEQUENCE [LARGE SCALE GENOMIC DNA]</scope>
    <source>
        <strain evidence="2">IBRC-M10078</strain>
    </source>
</reference>
<organism evidence="1 2">
    <name type="scientific">Litchfieldia salsa</name>
    <dbReference type="NCBI Taxonomy" id="930152"/>
    <lineage>
        <taxon>Bacteria</taxon>
        <taxon>Bacillati</taxon>
        <taxon>Bacillota</taxon>
        <taxon>Bacilli</taxon>
        <taxon>Bacillales</taxon>
        <taxon>Bacillaceae</taxon>
        <taxon>Litchfieldia</taxon>
    </lineage>
</organism>
<evidence type="ECO:0000313" key="1">
    <source>
        <dbReference type="EMBL" id="SDP96608.1"/>
    </source>
</evidence>